<sequence>MPRKPITRRFKRLQEEAANKSATYKPLRVATISPLPPMKNKMPLVKFPMKLLIPAQWTAVLKSFLTLQFVSITAILKTNFSTDQ</sequence>
<accession>A0A2X1Q0P6</accession>
<dbReference type="Proteomes" id="UP000250780">
    <property type="component" value="Unassembled WGS sequence"/>
</dbReference>
<protein>
    <submittedName>
        <fullName evidence="1">Type I restriction-modification enzyme R subunit</fullName>
        <ecNumber evidence="1">3.1.21.3</ecNumber>
    </submittedName>
</protein>
<evidence type="ECO:0000313" key="1">
    <source>
        <dbReference type="EMBL" id="SPX12438.1"/>
    </source>
</evidence>
<evidence type="ECO:0000313" key="2">
    <source>
        <dbReference type="Proteomes" id="UP000250780"/>
    </source>
</evidence>
<dbReference type="AlphaFoldDB" id="A0A2X1Q0P6"/>
<proteinExistence type="predicted"/>
<dbReference type="EC" id="3.1.21.3" evidence="1"/>
<dbReference type="GO" id="GO:0009035">
    <property type="term" value="F:type I site-specific deoxyribonuclease activity"/>
    <property type="evidence" value="ECO:0007669"/>
    <property type="project" value="UniProtKB-EC"/>
</dbReference>
<organism evidence="1 2">
    <name type="scientific">Escherichia coli</name>
    <dbReference type="NCBI Taxonomy" id="562"/>
    <lineage>
        <taxon>Bacteria</taxon>
        <taxon>Pseudomonadati</taxon>
        <taxon>Pseudomonadota</taxon>
        <taxon>Gammaproteobacteria</taxon>
        <taxon>Enterobacterales</taxon>
        <taxon>Enterobacteriaceae</taxon>
        <taxon>Escherichia</taxon>
    </lineage>
</organism>
<gene>
    <name evidence="1" type="primary">hsdR_6</name>
    <name evidence="1" type="ORF">NCTC9073_03806</name>
</gene>
<keyword evidence="1" id="KW-0378">Hydrolase</keyword>
<name>A0A2X1Q0P6_ECOLX</name>
<dbReference type="EMBL" id="UASD01000008">
    <property type="protein sequence ID" value="SPX12438.1"/>
    <property type="molecule type" value="Genomic_DNA"/>
</dbReference>
<reference evidence="1 2" key="1">
    <citation type="submission" date="2018-06" db="EMBL/GenBank/DDBJ databases">
        <authorList>
            <consortium name="Pathogen Informatics"/>
            <person name="Doyle S."/>
        </authorList>
    </citation>
    <scope>NUCLEOTIDE SEQUENCE [LARGE SCALE GENOMIC DNA]</scope>
    <source>
        <strain evidence="1 2">NCTC9073</strain>
    </source>
</reference>